<dbReference type="RefSeq" id="WP_021866600.1">
    <property type="nucleotide sequence ID" value="NZ_JACOPD010000006.1"/>
</dbReference>
<reference evidence="1 2" key="1">
    <citation type="submission" date="2020-08" db="EMBL/GenBank/DDBJ databases">
        <title>Genome public.</title>
        <authorList>
            <person name="Liu C."/>
            <person name="Sun Q."/>
        </authorList>
    </citation>
    <scope>NUCLEOTIDE SEQUENCE [LARGE SCALE GENOMIC DNA]</scope>
    <source>
        <strain evidence="1 2">NSJ-43</strain>
    </source>
</reference>
<dbReference type="Proteomes" id="UP000628463">
    <property type="component" value="Unassembled WGS sequence"/>
</dbReference>
<gene>
    <name evidence="1" type="ORF">H8S01_09810</name>
</gene>
<dbReference type="PANTHER" id="PTHR34351">
    <property type="entry name" value="SLR1927 PROTEIN-RELATED"/>
    <property type="match status" value="1"/>
</dbReference>
<comment type="caution">
    <text evidence="1">The sequence shown here is derived from an EMBL/GenBank/DDBJ whole genome shotgun (WGS) entry which is preliminary data.</text>
</comment>
<proteinExistence type="predicted"/>
<dbReference type="EMBL" id="JACOPD010000006">
    <property type="protein sequence ID" value="MBC5681256.1"/>
    <property type="molecule type" value="Genomic_DNA"/>
</dbReference>
<evidence type="ECO:0000313" key="1">
    <source>
        <dbReference type="EMBL" id="MBC5681256.1"/>
    </source>
</evidence>
<organism evidence="1 2">
    <name type="scientific">Lachnospira hominis</name>
    <name type="common">ex Liu et al. 2021</name>
    <dbReference type="NCBI Taxonomy" id="2763051"/>
    <lineage>
        <taxon>Bacteria</taxon>
        <taxon>Bacillati</taxon>
        <taxon>Bacillota</taxon>
        <taxon>Clostridia</taxon>
        <taxon>Lachnospirales</taxon>
        <taxon>Lachnospiraceae</taxon>
        <taxon>Lachnospira</taxon>
    </lineage>
</organism>
<accession>A0ABR7G3E6</accession>
<evidence type="ECO:0000313" key="2">
    <source>
        <dbReference type="Proteomes" id="UP000628463"/>
    </source>
</evidence>
<protein>
    <submittedName>
        <fullName evidence="1">DUF58 domain-containing protein</fullName>
    </submittedName>
</protein>
<name>A0ABR7G3E6_9FIRM</name>
<sequence>MLIIVMLLGAGAVYMVLRKIYAALWYKNLTVRIDFSKKNAVCGETIELIETVTNKKRLPLPYINLKFQVNRAFRFEDGEENSVVSDNTYRNDIFSLMMYQKVTRKIPIKCTKRGIYSIGRADMVSSGLFMNDINLVGTNQNANIVVFPKQINPELTDITFSKIMGAVEKNTYLNPDIFEFRGIREYDTHDTMNMINWKASARTGQLMVNQYKETMCQSVCILANVEPEGMLKQELLSEITISMASGLAQYLISQKINVSLISNGVETDGEKTDFLEVEEGGGLSHLNEINTVLAGIDLSKNANRFTDILEELTDRTHNKHEYGMSEMSDTLYIMISQNRRKDLQKSFDMLTGNNRQCVWIAPYYGEPGERLEDTCASVIDWEVHYSDD</sequence>
<keyword evidence="2" id="KW-1185">Reference proteome</keyword>